<evidence type="ECO:0000256" key="1">
    <source>
        <dbReference type="ARBA" id="ARBA00022737"/>
    </source>
</evidence>
<evidence type="ECO:0000256" key="2">
    <source>
        <dbReference type="ARBA" id="ARBA00023043"/>
    </source>
</evidence>
<dbReference type="InterPro" id="IPR002110">
    <property type="entry name" value="Ankyrin_rpt"/>
</dbReference>
<feature type="repeat" description="ANK" evidence="3">
    <location>
        <begin position="821"/>
        <end position="848"/>
    </location>
</feature>
<dbReference type="Gene3D" id="1.25.40.20">
    <property type="entry name" value="Ankyrin repeat-containing domain"/>
    <property type="match status" value="4"/>
</dbReference>
<dbReference type="SMART" id="SM00248">
    <property type="entry name" value="ANK"/>
    <property type="match status" value="16"/>
</dbReference>
<keyword evidence="1" id="KW-0677">Repeat</keyword>
<dbReference type="EMBL" id="JAKMXF010000055">
    <property type="protein sequence ID" value="KAI6659573.1"/>
    <property type="molecule type" value="Genomic_DNA"/>
</dbReference>
<dbReference type="AlphaFoldDB" id="A0AAV7KFC7"/>
<keyword evidence="2 3" id="KW-0040">ANK repeat</keyword>
<dbReference type="InterPro" id="IPR051165">
    <property type="entry name" value="Multifunctional_ANK_Repeat"/>
</dbReference>
<comment type="caution">
    <text evidence="4">The sequence shown here is derived from an EMBL/GenBank/DDBJ whole genome shotgun (WGS) entry which is preliminary data.</text>
</comment>
<name>A0AAV7KFC7_9METZ</name>
<evidence type="ECO:0000313" key="4">
    <source>
        <dbReference type="EMBL" id="KAI6659573.1"/>
    </source>
</evidence>
<gene>
    <name evidence="4" type="ORF">LOD99_14496</name>
</gene>
<dbReference type="InterPro" id="IPR036770">
    <property type="entry name" value="Ankyrin_rpt-contain_sf"/>
</dbReference>
<dbReference type="PROSITE" id="PS50088">
    <property type="entry name" value="ANK_REPEAT"/>
    <property type="match status" value="5"/>
</dbReference>
<evidence type="ECO:0000313" key="5">
    <source>
        <dbReference type="Proteomes" id="UP001165289"/>
    </source>
</evidence>
<organism evidence="4 5">
    <name type="scientific">Oopsacas minuta</name>
    <dbReference type="NCBI Taxonomy" id="111878"/>
    <lineage>
        <taxon>Eukaryota</taxon>
        <taxon>Metazoa</taxon>
        <taxon>Porifera</taxon>
        <taxon>Hexactinellida</taxon>
        <taxon>Hexasterophora</taxon>
        <taxon>Lyssacinosida</taxon>
        <taxon>Leucopsacidae</taxon>
        <taxon>Oopsacas</taxon>
    </lineage>
</organism>
<dbReference type="Pfam" id="PF12796">
    <property type="entry name" value="Ank_2"/>
    <property type="match status" value="4"/>
</dbReference>
<dbReference type="PANTHER" id="PTHR24123">
    <property type="entry name" value="ANKYRIN REPEAT-CONTAINING"/>
    <property type="match status" value="1"/>
</dbReference>
<dbReference type="Proteomes" id="UP001165289">
    <property type="component" value="Unassembled WGS sequence"/>
</dbReference>
<feature type="repeat" description="ANK" evidence="3">
    <location>
        <begin position="361"/>
        <end position="393"/>
    </location>
</feature>
<protein>
    <submittedName>
        <fullName evidence="4">Serine/threonine-protein phosphatase 6 regulatory ankyrin repeat subunit B-like</fullName>
    </submittedName>
</protein>
<dbReference type="PANTHER" id="PTHR24123:SF33">
    <property type="entry name" value="PROTEIN HOS4"/>
    <property type="match status" value="1"/>
</dbReference>
<accession>A0AAV7KFC7</accession>
<sequence length="886" mass="100726">MKDSSLHLKNSPYDLKRFTFEYLFKAGVRVLIHNETDTMLKPIMEEFKISRVKEDTSPDNNSLVISIDIYQTKLFDQYSLYALLAKPNELKVIETKKLVPSLPEDIRDNFADILSLDCPQILDYIFDPKNKLVSKTDKFPKQNGRSLIHVAAQICKSELLFKHLVKYFTNWRLLTDENTLHTCISNGNFRNLNVLIEIIPLNELNKLLFSKNQQNMTLLNAIVEFPGNEHSIQLLLDKGCLDENGNNLAHCAIIYRNMNFLRLVLRLSSQKWTFTDKNKNGFNPLHLAVKQSFEEAVTLLVDTSDLTILSSRDVTGCNCLHTSIIHFNSVTFKTILGAVIKSDKVSAKNDRIINSKITKLNLQTPVLLSIEKQKLKATKILLSHGARINISDGNNQFYPYYIQKYCSDQLKEILRLKVDQRNNPLLNNQCTIEDLLFNDSPLIFYFLQYTSFKIFQKFCEAFSLINIIKVDKVGSTILHLASNNDELTEYILKLCSYFITQERKTDITNFINSKNMDCNAPLHLATLNGNKDIVESLLKYSPNITCEDKEGNTPLHLAAKLNYISIVKILIEYARSIQGDYPSFINSVNKEKMTSLHLAIIHSNLVIAAELLHGKAELYAHDHYGRTVLHHAVLIPNEDQSINTIKFLINHEERNPDPERKLILIQDTSNNNTPLHLAIQSSKVNATKELFACSPDLKQCDSDKTSVLHKAISRNIPVIIDNVLEYIKNTYPKGMIDPLHVLNLADIDGNTALDLAIIDSREDSITKLLVLNPLLNLKNNCGHTPLHIAVSKKENILKLILDKINENPQEKHSYLYAVDKEGLPPLHYAIVHDHLKSVEILIDFGAQLANIPCVNESLTLYNGKSNLSLCFCKAPKGFIMKLVSEI</sequence>
<dbReference type="SUPFAM" id="SSF48403">
    <property type="entry name" value="Ankyrin repeat"/>
    <property type="match status" value="3"/>
</dbReference>
<feature type="repeat" description="ANK" evidence="3">
    <location>
        <begin position="670"/>
        <end position="702"/>
    </location>
</feature>
<evidence type="ECO:0000256" key="3">
    <source>
        <dbReference type="PROSITE-ProRule" id="PRU00023"/>
    </source>
</evidence>
<dbReference type="PROSITE" id="PS50297">
    <property type="entry name" value="ANK_REP_REGION"/>
    <property type="match status" value="3"/>
</dbReference>
<proteinExistence type="predicted"/>
<feature type="repeat" description="ANK" evidence="3">
    <location>
        <begin position="550"/>
        <end position="572"/>
    </location>
</feature>
<feature type="repeat" description="ANK" evidence="3">
    <location>
        <begin position="517"/>
        <end position="549"/>
    </location>
</feature>
<keyword evidence="5" id="KW-1185">Reference proteome</keyword>
<reference evidence="4 5" key="1">
    <citation type="journal article" date="2023" name="BMC Biol.">
        <title>The compact genome of the sponge Oopsacas minuta (Hexactinellida) is lacking key metazoan core genes.</title>
        <authorList>
            <person name="Santini S."/>
            <person name="Schenkelaars Q."/>
            <person name="Jourda C."/>
            <person name="Duchesne M."/>
            <person name="Belahbib H."/>
            <person name="Rocher C."/>
            <person name="Selva M."/>
            <person name="Riesgo A."/>
            <person name="Vervoort M."/>
            <person name="Leys S.P."/>
            <person name="Kodjabachian L."/>
            <person name="Le Bivic A."/>
            <person name="Borchiellini C."/>
            <person name="Claverie J.M."/>
            <person name="Renard E."/>
        </authorList>
    </citation>
    <scope>NUCLEOTIDE SEQUENCE [LARGE SCALE GENOMIC DNA]</scope>
    <source>
        <strain evidence="4">SPO-2</strain>
    </source>
</reference>